<feature type="compositionally biased region" description="Basic residues" evidence="1">
    <location>
        <begin position="54"/>
        <end position="70"/>
    </location>
</feature>
<dbReference type="WBParaSite" id="ACAC_0001024701-mRNA-1">
    <property type="protein sequence ID" value="ACAC_0001024701-mRNA-1"/>
    <property type="gene ID" value="ACAC_0001024701"/>
</dbReference>
<feature type="region of interest" description="Disordered" evidence="1">
    <location>
        <begin position="102"/>
        <end position="127"/>
    </location>
</feature>
<evidence type="ECO:0000313" key="3">
    <source>
        <dbReference type="WBParaSite" id="ACAC_0001024701-mRNA-1"/>
    </source>
</evidence>
<dbReference type="Proteomes" id="UP000035642">
    <property type="component" value="Unassembled WGS sequence"/>
</dbReference>
<name>A0A0K0DGL4_ANGCA</name>
<reference evidence="2" key="1">
    <citation type="submission" date="2012-09" db="EMBL/GenBank/DDBJ databases">
        <authorList>
            <person name="Martin A.A."/>
        </authorList>
    </citation>
    <scope>NUCLEOTIDE SEQUENCE</scope>
</reference>
<accession>A0A0K0DGL4</accession>
<organism evidence="2 3">
    <name type="scientific">Angiostrongylus cantonensis</name>
    <name type="common">Rat lungworm</name>
    <dbReference type="NCBI Taxonomy" id="6313"/>
    <lineage>
        <taxon>Eukaryota</taxon>
        <taxon>Metazoa</taxon>
        <taxon>Ecdysozoa</taxon>
        <taxon>Nematoda</taxon>
        <taxon>Chromadorea</taxon>
        <taxon>Rhabditida</taxon>
        <taxon>Rhabditina</taxon>
        <taxon>Rhabditomorpha</taxon>
        <taxon>Strongyloidea</taxon>
        <taxon>Metastrongylidae</taxon>
        <taxon>Angiostrongylus</taxon>
    </lineage>
</organism>
<evidence type="ECO:0000313" key="2">
    <source>
        <dbReference type="Proteomes" id="UP000035642"/>
    </source>
</evidence>
<evidence type="ECO:0000256" key="1">
    <source>
        <dbReference type="SAM" id="MobiDB-lite"/>
    </source>
</evidence>
<sequence>MPLPPPPIYYCRIRNCQRTCGLVHRDSTKKRLPFSLKSLSLDNVEQVVKESPKKTTKNREHKKRVKRKVSQNKDTKQMETKQQFSTFEEIMDRAARKISAVTMEGKPSTSTLSKEEEALAEKRSRTVPSVSVDTTTIHFDNPIWDNPELRAELLDSEEEFALDASPPTLQEDSTVVDELIDEATHAVDSNPIDHERKDEMVTGWSSDEDDYSTLDLRQIRRLDSNKSLVLPAVRKHFLNEGNYERSIDVADEI</sequence>
<feature type="region of interest" description="Disordered" evidence="1">
    <location>
        <begin position="47"/>
        <end position="80"/>
    </location>
</feature>
<reference evidence="3" key="2">
    <citation type="submission" date="2017-02" db="UniProtKB">
        <authorList>
            <consortium name="WormBaseParasite"/>
        </authorList>
    </citation>
    <scope>IDENTIFICATION</scope>
</reference>
<feature type="compositionally biased region" description="Basic and acidic residues" evidence="1">
    <location>
        <begin position="113"/>
        <end position="124"/>
    </location>
</feature>
<proteinExistence type="predicted"/>
<dbReference type="AlphaFoldDB" id="A0A0K0DGL4"/>
<keyword evidence="2" id="KW-1185">Reference proteome</keyword>
<protein>
    <submittedName>
        <fullName evidence="3">Uncharacterized protein</fullName>
    </submittedName>
</protein>